<gene>
    <name evidence="5" type="ORF">SAMN05444365_10691</name>
</gene>
<feature type="domain" description="Ketoreductase" evidence="4">
    <location>
        <begin position="6"/>
        <end position="190"/>
    </location>
</feature>
<dbReference type="PRINTS" id="PR00080">
    <property type="entry name" value="SDRFAMILY"/>
</dbReference>
<name>A0A1H3QS44_9ACTN</name>
<dbReference type="PROSITE" id="PS00061">
    <property type="entry name" value="ADH_SHORT"/>
    <property type="match status" value="1"/>
</dbReference>
<dbReference type="OrthoDB" id="9797538at2"/>
<evidence type="ECO:0000313" key="5">
    <source>
        <dbReference type="EMBL" id="SDZ16150.1"/>
    </source>
</evidence>
<dbReference type="InterPro" id="IPR036291">
    <property type="entry name" value="NAD(P)-bd_dom_sf"/>
</dbReference>
<sequence>MKVAGKILVVTGAGSGIGRAVTLEAVRRGATVAAVDLNATTLAETADLAAADGRVWTHALDITDRAAVEALPGQVTERHGAVDGLVHCAGIIQPFAKLRDLDYAAIERVFAVNWSGTLYLTKTFLPPLLARPEAHIVNVASMGGFLPVPGQTIYGASKAAVKLLTEGLHAECAGTNVRVTVVFPGAVATNITANSGVAIPGADGRAAARTQKITSPARAARDILDGVERDAYRVLVGRDAKLMDLLYRADPRRAASLIANKMKDLLRG</sequence>
<dbReference type="InterPro" id="IPR057326">
    <property type="entry name" value="KR_dom"/>
</dbReference>
<dbReference type="Pfam" id="PF00106">
    <property type="entry name" value="adh_short"/>
    <property type="match status" value="1"/>
</dbReference>
<comment type="similarity">
    <text evidence="1 3">Belongs to the short-chain dehydrogenases/reductases (SDR) family.</text>
</comment>
<dbReference type="CDD" id="cd05233">
    <property type="entry name" value="SDR_c"/>
    <property type="match status" value="1"/>
</dbReference>
<evidence type="ECO:0000256" key="3">
    <source>
        <dbReference type="RuleBase" id="RU000363"/>
    </source>
</evidence>
<evidence type="ECO:0000259" key="4">
    <source>
        <dbReference type="SMART" id="SM00822"/>
    </source>
</evidence>
<dbReference type="SUPFAM" id="SSF51735">
    <property type="entry name" value="NAD(P)-binding Rossmann-fold domains"/>
    <property type="match status" value="1"/>
</dbReference>
<evidence type="ECO:0000256" key="2">
    <source>
        <dbReference type="ARBA" id="ARBA00023002"/>
    </source>
</evidence>
<dbReference type="STRING" id="405436.SAMN05444365_10691"/>
<dbReference type="PRINTS" id="PR00081">
    <property type="entry name" value="GDHRDH"/>
</dbReference>
<dbReference type="PANTHER" id="PTHR44196:SF1">
    <property type="entry name" value="DEHYDROGENASE_REDUCTASE SDR FAMILY MEMBER 7B"/>
    <property type="match status" value="1"/>
</dbReference>
<proteinExistence type="inferred from homology"/>
<dbReference type="EMBL" id="FNPH01000006">
    <property type="protein sequence ID" value="SDZ16150.1"/>
    <property type="molecule type" value="Genomic_DNA"/>
</dbReference>
<evidence type="ECO:0000256" key="1">
    <source>
        <dbReference type="ARBA" id="ARBA00006484"/>
    </source>
</evidence>
<keyword evidence="2" id="KW-0560">Oxidoreductase</keyword>
<organism evidence="5 6">
    <name type="scientific">Micromonospora pattaloongensis</name>
    <dbReference type="NCBI Taxonomy" id="405436"/>
    <lineage>
        <taxon>Bacteria</taxon>
        <taxon>Bacillati</taxon>
        <taxon>Actinomycetota</taxon>
        <taxon>Actinomycetes</taxon>
        <taxon>Micromonosporales</taxon>
        <taxon>Micromonosporaceae</taxon>
        <taxon>Micromonospora</taxon>
    </lineage>
</organism>
<evidence type="ECO:0000313" key="6">
    <source>
        <dbReference type="Proteomes" id="UP000242415"/>
    </source>
</evidence>
<dbReference type="GO" id="GO:0016020">
    <property type="term" value="C:membrane"/>
    <property type="evidence" value="ECO:0007669"/>
    <property type="project" value="TreeGrafter"/>
</dbReference>
<dbReference type="PANTHER" id="PTHR44196">
    <property type="entry name" value="DEHYDROGENASE/REDUCTASE SDR FAMILY MEMBER 7B"/>
    <property type="match status" value="1"/>
</dbReference>
<dbReference type="GO" id="GO:0016491">
    <property type="term" value="F:oxidoreductase activity"/>
    <property type="evidence" value="ECO:0007669"/>
    <property type="project" value="UniProtKB-KW"/>
</dbReference>
<keyword evidence="6" id="KW-1185">Reference proteome</keyword>
<dbReference type="SMART" id="SM00822">
    <property type="entry name" value="PKS_KR"/>
    <property type="match status" value="1"/>
</dbReference>
<dbReference type="AlphaFoldDB" id="A0A1H3QS44"/>
<protein>
    <submittedName>
        <fullName evidence="5">Short-chain dehydrogenase</fullName>
    </submittedName>
</protein>
<accession>A0A1H3QS44</accession>
<dbReference type="InterPro" id="IPR002347">
    <property type="entry name" value="SDR_fam"/>
</dbReference>
<dbReference type="Proteomes" id="UP000242415">
    <property type="component" value="Unassembled WGS sequence"/>
</dbReference>
<dbReference type="Gene3D" id="3.40.50.720">
    <property type="entry name" value="NAD(P)-binding Rossmann-like Domain"/>
    <property type="match status" value="1"/>
</dbReference>
<reference evidence="6" key="1">
    <citation type="submission" date="2016-10" db="EMBL/GenBank/DDBJ databases">
        <authorList>
            <person name="Varghese N."/>
            <person name="Submissions S."/>
        </authorList>
    </citation>
    <scope>NUCLEOTIDE SEQUENCE [LARGE SCALE GENOMIC DNA]</scope>
    <source>
        <strain evidence="6">DSM 45245</strain>
    </source>
</reference>
<dbReference type="RefSeq" id="WP_091558507.1">
    <property type="nucleotide sequence ID" value="NZ_FNPH01000006.1"/>
</dbReference>
<dbReference type="InterPro" id="IPR020904">
    <property type="entry name" value="Sc_DH/Rdtase_CS"/>
</dbReference>